<evidence type="ECO:0000256" key="6">
    <source>
        <dbReference type="ARBA" id="ARBA00007389"/>
    </source>
</evidence>
<keyword evidence="10 11" id="KW-0456">Lyase</keyword>
<dbReference type="Gene3D" id="3.20.20.150">
    <property type="entry name" value="Divalent-metal-dependent TIM barrel enzymes"/>
    <property type="match status" value="1"/>
</dbReference>
<evidence type="ECO:0000256" key="7">
    <source>
        <dbReference type="ARBA" id="ARBA00012927"/>
    </source>
</evidence>
<dbReference type="Proteomes" id="UP000733379">
    <property type="component" value="Unassembled WGS sequence"/>
</dbReference>
<evidence type="ECO:0000256" key="9">
    <source>
        <dbReference type="ARBA" id="ARBA00023211"/>
    </source>
</evidence>
<accession>A0ABS6BCN8</accession>
<dbReference type="RefSeq" id="WP_215924190.1">
    <property type="nucleotide sequence ID" value="NZ_JAHKNI010000029.1"/>
</dbReference>
<comment type="function">
    <text evidence="4">Catalyzes the dehydration of D-mannonate.</text>
</comment>
<evidence type="ECO:0000256" key="8">
    <source>
        <dbReference type="ARBA" id="ARBA00023004"/>
    </source>
</evidence>
<gene>
    <name evidence="11" type="ORF">KO481_41905</name>
</gene>
<dbReference type="GO" id="GO:0008927">
    <property type="term" value="F:mannonate dehydratase activity"/>
    <property type="evidence" value="ECO:0007669"/>
    <property type="project" value="UniProtKB-EC"/>
</dbReference>
<comment type="cofactor">
    <cofactor evidence="2">
        <name>Mn(2+)</name>
        <dbReference type="ChEBI" id="CHEBI:29035"/>
    </cofactor>
</comment>
<comment type="caution">
    <text evidence="11">The sequence shown here is derived from an EMBL/GenBank/DDBJ whole genome shotgun (WGS) entry which is preliminary data.</text>
</comment>
<evidence type="ECO:0000256" key="3">
    <source>
        <dbReference type="ARBA" id="ARBA00001954"/>
    </source>
</evidence>
<name>A0ABS6BCN8_9NOCA</name>
<dbReference type="Pfam" id="PF03786">
    <property type="entry name" value="UxuA"/>
    <property type="match status" value="2"/>
</dbReference>
<sequence>MMIQLSEMLSPRPEPLWKLIKQCGVDNVVALLNGAEQDQRMFASVGKDGFSGTPSDDIPWGEAAIRRDIEIFAEHGLKVIAIEDTAPMDKVRLGLPGRDEQIENILTQIRAMGRLGIPTLCYNWMAISSWGRTSVDIIGRGGALVTGFRAADVASLPPLAEPGEITEDQLWDALGYFLDAVIPVAEEAGVRLGMHPDDPPRATGRNVPHIMRSPEAFRRLLSLRPSTSNGITFCQGNFALMDADLPALIREFGGLDRISFVHFRDVRGTADDFQETFHDEGQTDLPECMRAYAEVGFSGPMRPDHVPTMHGESNDRPAYGALGRLFAIGYIRGLEQSVYGKPLLPMEHALS</sequence>
<proteinExistence type="inferred from homology"/>
<comment type="pathway">
    <text evidence="5">Carbohydrate metabolism; pentose and glucuronate interconversion.</text>
</comment>
<comment type="similarity">
    <text evidence="6">Belongs to the mannonate dehydratase family.</text>
</comment>
<protein>
    <recommendedName>
        <fullName evidence="7">mannonate dehydratase</fullName>
        <ecNumber evidence="7">4.2.1.8</ecNumber>
    </recommendedName>
</protein>
<dbReference type="InterPro" id="IPR036237">
    <property type="entry name" value="Xyl_isomerase-like_sf"/>
</dbReference>
<evidence type="ECO:0000256" key="1">
    <source>
        <dbReference type="ARBA" id="ARBA00001794"/>
    </source>
</evidence>
<evidence type="ECO:0000256" key="5">
    <source>
        <dbReference type="ARBA" id="ARBA00004892"/>
    </source>
</evidence>
<evidence type="ECO:0000313" key="12">
    <source>
        <dbReference type="Proteomes" id="UP000733379"/>
    </source>
</evidence>
<dbReference type="EC" id="4.2.1.8" evidence="7"/>
<dbReference type="PIRSF" id="PIRSF016049">
    <property type="entry name" value="Man_dehyd"/>
    <property type="match status" value="1"/>
</dbReference>
<keyword evidence="8" id="KW-0408">Iron</keyword>
<dbReference type="PANTHER" id="PTHR30387:SF2">
    <property type="entry name" value="MANNONATE DEHYDRATASE"/>
    <property type="match status" value="1"/>
</dbReference>
<dbReference type="PANTHER" id="PTHR30387">
    <property type="entry name" value="MANNONATE DEHYDRATASE"/>
    <property type="match status" value="1"/>
</dbReference>
<evidence type="ECO:0000256" key="2">
    <source>
        <dbReference type="ARBA" id="ARBA00001936"/>
    </source>
</evidence>
<keyword evidence="12" id="KW-1185">Reference proteome</keyword>
<comment type="catalytic activity">
    <reaction evidence="1">
        <text>D-mannonate = 2-dehydro-3-deoxy-D-gluconate + H2O</text>
        <dbReference type="Rhea" id="RHEA:20097"/>
        <dbReference type="ChEBI" id="CHEBI:15377"/>
        <dbReference type="ChEBI" id="CHEBI:17767"/>
        <dbReference type="ChEBI" id="CHEBI:57990"/>
        <dbReference type="EC" id="4.2.1.8"/>
    </reaction>
</comment>
<comment type="cofactor">
    <cofactor evidence="3">
        <name>Fe(2+)</name>
        <dbReference type="ChEBI" id="CHEBI:29033"/>
    </cofactor>
</comment>
<evidence type="ECO:0000256" key="10">
    <source>
        <dbReference type="ARBA" id="ARBA00023239"/>
    </source>
</evidence>
<evidence type="ECO:0000313" key="11">
    <source>
        <dbReference type="EMBL" id="MBU3068058.1"/>
    </source>
</evidence>
<dbReference type="InterPro" id="IPR004628">
    <property type="entry name" value="Man_deHydtase"/>
</dbReference>
<organism evidence="11 12">
    <name type="scientific">Nocardia albiluteola</name>
    <dbReference type="NCBI Taxonomy" id="2842303"/>
    <lineage>
        <taxon>Bacteria</taxon>
        <taxon>Bacillati</taxon>
        <taxon>Actinomycetota</taxon>
        <taxon>Actinomycetes</taxon>
        <taxon>Mycobacteriales</taxon>
        <taxon>Nocardiaceae</taxon>
        <taxon>Nocardia</taxon>
    </lineage>
</organism>
<evidence type="ECO:0000256" key="4">
    <source>
        <dbReference type="ARBA" id="ARBA00002713"/>
    </source>
</evidence>
<dbReference type="SUPFAM" id="SSF51658">
    <property type="entry name" value="Xylose isomerase-like"/>
    <property type="match status" value="1"/>
</dbReference>
<reference evidence="11 12" key="1">
    <citation type="submission" date="2021-06" db="EMBL/GenBank/DDBJ databases">
        <title>Actinomycetes sequencing.</title>
        <authorList>
            <person name="Shan Q."/>
        </authorList>
    </citation>
    <scope>NUCLEOTIDE SEQUENCE [LARGE SCALE GENOMIC DNA]</scope>
    <source>
        <strain evidence="11 12">NEAU-G5</strain>
    </source>
</reference>
<keyword evidence="9" id="KW-0464">Manganese</keyword>
<dbReference type="EMBL" id="JAHKNI010000029">
    <property type="protein sequence ID" value="MBU3068058.1"/>
    <property type="molecule type" value="Genomic_DNA"/>
</dbReference>